<dbReference type="InterPro" id="IPR027417">
    <property type="entry name" value="P-loop_NTPase"/>
</dbReference>
<dbReference type="GO" id="GO:0007186">
    <property type="term" value="P:G protein-coupled receptor signaling pathway"/>
    <property type="evidence" value="ECO:0007669"/>
    <property type="project" value="InterPro"/>
</dbReference>
<evidence type="ECO:0000256" key="1">
    <source>
        <dbReference type="ARBA" id="ARBA00022741"/>
    </source>
</evidence>
<dbReference type="AlphaFoldDB" id="A0AAN6WKH9"/>
<dbReference type="Gene3D" id="3.40.50.300">
    <property type="entry name" value="P-loop containing nucleotide triphosphate hydrolases"/>
    <property type="match status" value="1"/>
</dbReference>
<feature type="binding site" evidence="4">
    <location>
        <position position="320"/>
    </location>
    <ligand>
        <name>Mg(2+)</name>
        <dbReference type="ChEBI" id="CHEBI:18420"/>
    </ligand>
</feature>
<dbReference type="GO" id="GO:0003924">
    <property type="term" value="F:GTPase activity"/>
    <property type="evidence" value="ECO:0007669"/>
    <property type="project" value="InterPro"/>
</dbReference>
<dbReference type="SMART" id="SM00275">
    <property type="entry name" value="G_alpha"/>
    <property type="match status" value="1"/>
</dbReference>
<evidence type="ECO:0000313" key="7">
    <source>
        <dbReference type="Proteomes" id="UP001302126"/>
    </source>
</evidence>
<evidence type="ECO:0000256" key="3">
    <source>
        <dbReference type="ARBA" id="ARBA00023224"/>
    </source>
</evidence>
<keyword evidence="3" id="KW-0807">Transducer</keyword>
<keyword evidence="1" id="KW-0547">Nucleotide-binding</keyword>
<evidence type="ECO:0000256" key="5">
    <source>
        <dbReference type="SAM" id="MobiDB-lite"/>
    </source>
</evidence>
<accession>A0AAN6WKH9</accession>
<dbReference type="EMBL" id="MU864543">
    <property type="protein sequence ID" value="KAK4183506.1"/>
    <property type="molecule type" value="Genomic_DNA"/>
</dbReference>
<dbReference type="InterPro" id="IPR001019">
    <property type="entry name" value="Gprotein_alpha_su"/>
</dbReference>
<sequence length="525" mass="58745">MSSFSSTNVAGKRKSALWQIRSVASRESPKVSSSSSQQQKKKKKYGCSSCLGIFDPFKILQQMTMASGNTSCQQNKKRISLPANNKKRLVAIKGGLGLPGFNLTAHQEARLAQKRSAAIDKQIERDSHRQRRKAQVLVASFKRKCEGTNLLLEGLSKHSSSDITDDPIAMLQQRPPGATDGNASMTPDAVSKVRNAVLKELKRMLGEIRWSCGIDVDSEIHVRDLDRIAVLQMGCRDIHRKIEARLGEKPDNSGDRLDEELAAEVKSLWETPLWLAECYSRTASRSKAFDDIILNLLPRASELNYVPTASDLSLITNLPSNFPHVISNSYEIDSTLINIINQDNIPCCAPIRKRLSPYLSDVTSALVLVNLADYTHLSPEDSQSDPATTNGLYYDLLHFESYARYLNRILGGQGNNTKVLVLLWNRSGFIERLKTGRYPFEKYFPDFQPGKDKHLRFIGEKFVAAWQKGGGRTKIEIRAGEPGDAEVVKWMGNTVKQTLLDQGLCELGVFKPRMAERSGNWYGRR</sequence>
<reference evidence="6" key="1">
    <citation type="journal article" date="2023" name="Mol. Phylogenet. Evol.">
        <title>Genome-scale phylogeny and comparative genomics of the fungal order Sordariales.</title>
        <authorList>
            <person name="Hensen N."/>
            <person name="Bonometti L."/>
            <person name="Westerberg I."/>
            <person name="Brannstrom I.O."/>
            <person name="Guillou S."/>
            <person name="Cros-Aarteil S."/>
            <person name="Calhoun S."/>
            <person name="Haridas S."/>
            <person name="Kuo A."/>
            <person name="Mondo S."/>
            <person name="Pangilinan J."/>
            <person name="Riley R."/>
            <person name="LaButti K."/>
            <person name="Andreopoulos B."/>
            <person name="Lipzen A."/>
            <person name="Chen C."/>
            <person name="Yan M."/>
            <person name="Daum C."/>
            <person name="Ng V."/>
            <person name="Clum A."/>
            <person name="Steindorff A."/>
            <person name="Ohm R.A."/>
            <person name="Martin F."/>
            <person name="Silar P."/>
            <person name="Natvig D.O."/>
            <person name="Lalanne C."/>
            <person name="Gautier V."/>
            <person name="Ament-Velasquez S.L."/>
            <person name="Kruys A."/>
            <person name="Hutchinson M.I."/>
            <person name="Powell A.J."/>
            <person name="Barry K."/>
            <person name="Miller A.N."/>
            <person name="Grigoriev I.V."/>
            <person name="Debuchy R."/>
            <person name="Gladieux P."/>
            <person name="Hiltunen Thoren M."/>
            <person name="Johannesson H."/>
        </authorList>
    </citation>
    <scope>NUCLEOTIDE SEQUENCE</scope>
    <source>
        <strain evidence="6">PSN309</strain>
    </source>
</reference>
<evidence type="ECO:0000313" key="6">
    <source>
        <dbReference type="EMBL" id="KAK4183506.1"/>
    </source>
</evidence>
<organism evidence="6 7">
    <name type="scientific">Podospora australis</name>
    <dbReference type="NCBI Taxonomy" id="1536484"/>
    <lineage>
        <taxon>Eukaryota</taxon>
        <taxon>Fungi</taxon>
        <taxon>Dikarya</taxon>
        <taxon>Ascomycota</taxon>
        <taxon>Pezizomycotina</taxon>
        <taxon>Sordariomycetes</taxon>
        <taxon>Sordariomycetidae</taxon>
        <taxon>Sordariales</taxon>
        <taxon>Podosporaceae</taxon>
        <taxon>Podospora</taxon>
    </lineage>
</organism>
<dbReference type="GO" id="GO:0031683">
    <property type="term" value="F:G-protein beta/gamma-subunit complex binding"/>
    <property type="evidence" value="ECO:0007669"/>
    <property type="project" value="InterPro"/>
</dbReference>
<keyword evidence="2" id="KW-0342">GTP-binding</keyword>
<reference evidence="6" key="2">
    <citation type="submission" date="2023-05" db="EMBL/GenBank/DDBJ databases">
        <authorList>
            <consortium name="Lawrence Berkeley National Laboratory"/>
            <person name="Steindorff A."/>
            <person name="Hensen N."/>
            <person name="Bonometti L."/>
            <person name="Westerberg I."/>
            <person name="Brannstrom I.O."/>
            <person name="Guillou S."/>
            <person name="Cros-Aarteil S."/>
            <person name="Calhoun S."/>
            <person name="Haridas S."/>
            <person name="Kuo A."/>
            <person name="Mondo S."/>
            <person name="Pangilinan J."/>
            <person name="Riley R."/>
            <person name="Labutti K."/>
            <person name="Andreopoulos B."/>
            <person name="Lipzen A."/>
            <person name="Chen C."/>
            <person name="Yanf M."/>
            <person name="Daum C."/>
            <person name="Ng V."/>
            <person name="Clum A."/>
            <person name="Ohm R."/>
            <person name="Martin F."/>
            <person name="Silar P."/>
            <person name="Natvig D."/>
            <person name="Lalanne C."/>
            <person name="Gautier V."/>
            <person name="Ament-Velasquez S.L."/>
            <person name="Kruys A."/>
            <person name="Hutchinson M.I."/>
            <person name="Powell A.J."/>
            <person name="Barry K."/>
            <person name="Miller A.N."/>
            <person name="Grigoriev I.V."/>
            <person name="Debuchy R."/>
            <person name="Gladieux P."/>
            <person name="Thoren M.H."/>
            <person name="Johannesson H."/>
        </authorList>
    </citation>
    <scope>NUCLEOTIDE SEQUENCE</scope>
    <source>
        <strain evidence="6">PSN309</strain>
    </source>
</reference>
<feature type="region of interest" description="Disordered" evidence="5">
    <location>
        <begin position="21"/>
        <end position="40"/>
    </location>
</feature>
<name>A0AAN6WKH9_9PEZI</name>
<dbReference type="GO" id="GO:0005525">
    <property type="term" value="F:GTP binding"/>
    <property type="evidence" value="ECO:0007669"/>
    <property type="project" value="UniProtKB-KW"/>
</dbReference>
<dbReference type="InterPro" id="IPR011025">
    <property type="entry name" value="GproteinA_insert"/>
</dbReference>
<keyword evidence="4" id="KW-0479">Metal-binding</keyword>
<dbReference type="Gene3D" id="1.10.400.10">
    <property type="entry name" value="GI Alpha 1, domain 2-like"/>
    <property type="match status" value="1"/>
</dbReference>
<comment type="caution">
    <text evidence="6">The sequence shown here is derived from an EMBL/GenBank/DDBJ whole genome shotgun (WGS) entry which is preliminary data.</text>
</comment>
<keyword evidence="7" id="KW-1185">Reference proteome</keyword>
<protein>
    <submittedName>
        <fullName evidence="6">Uncharacterized protein</fullName>
    </submittedName>
</protein>
<keyword evidence="4" id="KW-0460">Magnesium</keyword>
<dbReference type="GO" id="GO:0046872">
    <property type="term" value="F:metal ion binding"/>
    <property type="evidence" value="ECO:0007669"/>
    <property type="project" value="UniProtKB-KW"/>
</dbReference>
<proteinExistence type="predicted"/>
<evidence type="ECO:0000256" key="2">
    <source>
        <dbReference type="ARBA" id="ARBA00023134"/>
    </source>
</evidence>
<gene>
    <name evidence="6" type="ORF">QBC35DRAFT_393716</name>
</gene>
<evidence type="ECO:0000256" key="4">
    <source>
        <dbReference type="PIRSR" id="PIRSR601019-2"/>
    </source>
</evidence>
<dbReference type="Proteomes" id="UP001302126">
    <property type="component" value="Unassembled WGS sequence"/>
</dbReference>
<dbReference type="PROSITE" id="PS51882">
    <property type="entry name" value="G_ALPHA"/>
    <property type="match status" value="1"/>
</dbReference>